<dbReference type="AlphaFoldDB" id="A0A0C9YG86"/>
<organism evidence="4 5">
    <name type="scientific">Pisolithus microcarpus 441</name>
    <dbReference type="NCBI Taxonomy" id="765257"/>
    <lineage>
        <taxon>Eukaryota</taxon>
        <taxon>Fungi</taxon>
        <taxon>Dikarya</taxon>
        <taxon>Basidiomycota</taxon>
        <taxon>Agaricomycotina</taxon>
        <taxon>Agaricomycetes</taxon>
        <taxon>Agaricomycetidae</taxon>
        <taxon>Boletales</taxon>
        <taxon>Sclerodermatineae</taxon>
        <taxon>Pisolithaceae</taxon>
        <taxon>Pisolithus</taxon>
    </lineage>
</organism>
<dbReference type="Pfam" id="PF05183">
    <property type="entry name" value="RdRP"/>
    <property type="match status" value="1"/>
</dbReference>
<name>A0A0C9YG86_9AGAM</name>
<feature type="region of interest" description="Disordered" evidence="2">
    <location>
        <begin position="1014"/>
        <end position="1034"/>
    </location>
</feature>
<dbReference type="PANTHER" id="PTHR23079">
    <property type="entry name" value="RNA-DEPENDENT RNA POLYMERASE"/>
    <property type="match status" value="1"/>
</dbReference>
<keyword evidence="1" id="KW-0548">Nucleotidyltransferase</keyword>
<gene>
    <name evidence="4" type="ORF">PISMIDRAFT_687097</name>
</gene>
<dbReference type="GO" id="GO:0003723">
    <property type="term" value="F:RNA binding"/>
    <property type="evidence" value="ECO:0007669"/>
    <property type="project" value="UniProtKB-KW"/>
</dbReference>
<dbReference type="EC" id="2.7.7.48" evidence="1"/>
<dbReference type="HOGENOM" id="CLU_001366_2_1_1"/>
<dbReference type="OrthoDB" id="6513042at2759"/>
<evidence type="ECO:0000313" key="4">
    <source>
        <dbReference type="EMBL" id="KIK15636.1"/>
    </source>
</evidence>
<dbReference type="GO" id="GO:0030422">
    <property type="term" value="P:siRNA processing"/>
    <property type="evidence" value="ECO:0007669"/>
    <property type="project" value="TreeGrafter"/>
</dbReference>
<reference evidence="4 5" key="1">
    <citation type="submission" date="2014-04" db="EMBL/GenBank/DDBJ databases">
        <authorList>
            <consortium name="DOE Joint Genome Institute"/>
            <person name="Kuo A."/>
            <person name="Kohler A."/>
            <person name="Costa M.D."/>
            <person name="Nagy L.G."/>
            <person name="Floudas D."/>
            <person name="Copeland A."/>
            <person name="Barry K.W."/>
            <person name="Cichocki N."/>
            <person name="Veneault-Fourrey C."/>
            <person name="LaButti K."/>
            <person name="Lindquist E.A."/>
            <person name="Lipzen A."/>
            <person name="Lundell T."/>
            <person name="Morin E."/>
            <person name="Murat C."/>
            <person name="Sun H."/>
            <person name="Tunlid A."/>
            <person name="Henrissat B."/>
            <person name="Grigoriev I.V."/>
            <person name="Hibbett D.S."/>
            <person name="Martin F."/>
            <person name="Nordberg H.P."/>
            <person name="Cantor M.N."/>
            <person name="Hua S.X."/>
        </authorList>
    </citation>
    <scope>NUCLEOTIDE SEQUENCE [LARGE SCALE GENOMIC DNA]</scope>
    <source>
        <strain evidence="4 5">441</strain>
    </source>
</reference>
<dbReference type="EMBL" id="KN833882">
    <property type="protein sequence ID" value="KIK15636.1"/>
    <property type="molecule type" value="Genomic_DNA"/>
</dbReference>
<keyword evidence="1" id="KW-0694">RNA-binding</keyword>
<keyword evidence="5" id="KW-1185">Reference proteome</keyword>
<protein>
    <recommendedName>
        <fullName evidence="1">RNA-dependent RNA polymerase</fullName>
        <ecNumber evidence="1">2.7.7.48</ecNumber>
    </recommendedName>
</protein>
<dbReference type="STRING" id="765257.A0A0C9YG86"/>
<dbReference type="PANTHER" id="PTHR23079:SF55">
    <property type="entry name" value="RNA-DIRECTED RNA POLYMERASE"/>
    <property type="match status" value="1"/>
</dbReference>
<dbReference type="GO" id="GO:0003968">
    <property type="term" value="F:RNA-directed RNA polymerase activity"/>
    <property type="evidence" value="ECO:0007669"/>
    <property type="project" value="UniProtKB-KW"/>
</dbReference>
<dbReference type="Proteomes" id="UP000054018">
    <property type="component" value="Unassembled WGS sequence"/>
</dbReference>
<dbReference type="InterPro" id="IPR007855">
    <property type="entry name" value="RDRP"/>
</dbReference>
<comment type="similarity">
    <text evidence="1">Belongs to the RdRP family.</text>
</comment>
<keyword evidence="1" id="KW-0808">Transferase</keyword>
<dbReference type="InterPro" id="IPR057596">
    <property type="entry name" value="RDRP_core"/>
</dbReference>
<proteinExistence type="inferred from homology"/>
<accession>A0A0C9YG86</accession>
<evidence type="ECO:0000256" key="2">
    <source>
        <dbReference type="SAM" id="MobiDB-lite"/>
    </source>
</evidence>
<evidence type="ECO:0000259" key="3">
    <source>
        <dbReference type="Pfam" id="PF05183"/>
    </source>
</evidence>
<dbReference type="GO" id="GO:0031380">
    <property type="term" value="C:nuclear RNA-directed RNA polymerase complex"/>
    <property type="evidence" value="ECO:0007669"/>
    <property type="project" value="TreeGrafter"/>
</dbReference>
<comment type="catalytic activity">
    <reaction evidence="1">
        <text>RNA(n) + a ribonucleoside 5'-triphosphate = RNA(n+1) + diphosphate</text>
        <dbReference type="Rhea" id="RHEA:21248"/>
        <dbReference type="Rhea" id="RHEA-COMP:14527"/>
        <dbReference type="Rhea" id="RHEA-COMP:17342"/>
        <dbReference type="ChEBI" id="CHEBI:33019"/>
        <dbReference type="ChEBI" id="CHEBI:61557"/>
        <dbReference type="ChEBI" id="CHEBI:140395"/>
        <dbReference type="EC" id="2.7.7.48"/>
    </reaction>
</comment>
<feature type="domain" description="RDRP core" evidence="3">
    <location>
        <begin position="422"/>
        <end position="1009"/>
    </location>
</feature>
<keyword evidence="1" id="KW-0696">RNA-directed RNA polymerase</keyword>
<evidence type="ECO:0000313" key="5">
    <source>
        <dbReference type="Proteomes" id="UP000054018"/>
    </source>
</evidence>
<evidence type="ECO:0000256" key="1">
    <source>
        <dbReference type="RuleBase" id="RU363098"/>
    </source>
</evidence>
<sequence>MEFSISNVHTQATAYTVTKAIAGQVLHRCPGPFLADSQQRPPNFDVALNSDDRRGVRNNGTGTLTLTTAIGERLLELYNRGNITVTVNGRQLRFHPSERTVDAALEMKLERAPFIDPDIEQERQRKILKLQDRFCVCKIQIGTFYRPTDAGSRDPRAFSIEWEMDLRQRSMAWLKFEYDHKQIRIEIGDPATETAQHDIVVKFHNIAKMASGCDSFREHYICFDLVTPPVFQKEDMNRPQDSNYNRKYRQRVGELHPGHGAVARYAHHLRIVLHGDDDRYGRDILRKFCDFCVEVGIRPPMGHSQIATSRERFFGGSNLLHIRRWLGALGENWRVAFQIEALLNNGTAHTRDVLELRPRIDELISRHGSFAGEIMRYFTEAAANRPTVQPLQECFEAILQRQHRHRHLTAPDGRFFCHHVTFTPTQCLLEGPNIIQSNRVIREYRGYEDYFLRVSFRDEGHLQYRWTRDVDGETFLRERVGKVLRQGFCLAGRRFAFLAYSSSALRTHTVWFVSPFQHPTKGLVTAESIRTDLGNFEGVIYSPSKYGARMAQAFTATDPSVTLHESQWSEMPDIERNGIVFTDGVGTISQGLATLIWQTLRESDSDNGASAVQPTAYQIRFLGYKGMVAVDPLLEGIHMRLRPSMKKFDVQGRDYAEIEIASVFGKPKTVRLNRPLVMVLEDRGVSIQAFLELQERAVSDTRRADESLSMFVDLLEKHKLCQNFRVSDILKRLGSLGFELNPDQMQLPLNTPFLSRLRSYAISHVLRGIKYRARIPIPESYMLPGVADEGPAYVNRRNNVYCLPQGKIFVCIQNSGDSEPTWLSGPCTISRSPVMHPGDVQRVEAIGEPPTNCLFAKLKNVVVFPARGTRSLPNSLAGGDLDGDMYEVVQYGPLLDLIPHEPAAYPPATPFMLNGPSTVDDVCDFIVEYINSDVVDGTLDPACLKLAALHSQAVDYPKNGRKVRIHDLPRALVPFKPDWHQSEQPGQSTNPRGDYYHSSRALGYMYRNIELEELPDGSHPGTGPGRNEAISNGLRERVQDNLRDYRPSMDRPWEDIASVYTGYQQELIYISTTYSLSKAALSEEELVIGTILANFTNGGYKKNRVYAMRESLSFLVRATREALVGELHEGQAEEIRGQLARAWKAWTYTLDTQRASSETGNSQFGSHSFGLIALGLVLECLARMGSLAL</sequence>
<reference evidence="5" key="2">
    <citation type="submission" date="2015-01" db="EMBL/GenBank/DDBJ databases">
        <title>Evolutionary Origins and Diversification of the Mycorrhizal Mutualists.</title>
        <authorList>
            <consortium name="DOE Joint Genome Institute"/>
            <consortium name="Mycorrhizal Genomics Consortium"/>
            <person name="Kohler A."/>
            <person name="Kuo A."/>
            <person name="Nagy L.G."/>
            <person name="Floudas D."/>
            <person name="Copeland A."/>
            <person name="Barry K.W."/>
            <person name="Cichocki N."/>
            <person name="Veneault-Fourrey C."/>
            <person name="LaButti K."/>
            <person name="Lindquist E.A."/>
            <person name="Lipzen A."/>
            <person name="Lundell T."/>
            <person name="Morin E."/>
            <person name="Murat C."/>
            <person name="Riley R."/>
            <person name="Ohm R."/>
            <person name="Sun H."/>
            <person name="Tunlid A."/>
            <person name="Henrissat B."/>
            <person name="Grigoriev I.V."/>
            <person name="Hibbett D.S."/>
            <person name="Martin F."/>
        </authorList>
    </citation>
    <scope>NUCLEOTIDE SEQUENCE [LARGE SCALE GENOMIC DNA]</scope>
    <source>
        <strain evidence="5">441</strain>
    </source>
</reference>